<dbReference type="SUPFAM" id="SSF81442">
    <property type="entry name" value="Cytochrome c oxidase subunit I-like"/>
    <property type="match status" value="1"/>
</dbReference>
<feature type="transmembrane region" description="Helical" evidence="1">
    <location>
        <begin position="76"/>
        <end position="99"/>
    </location>
</feature>
<dbReference type="Gene3D" id="1.20.210.10">
    <property type="entry name" value="Cytochrome c oxidase-like, subunit I domain"/>
    <property type="match status" value="1"/>
</dbReference>
<dbReference type="AlphaFoldDB" id="T2PJL5"/>
<feature type="transmembrane region" description="Helical" evidence="1">
    <location>
        <begin position="45"/>
        <end position="64"/>
    </location>
</feature>
<feature type="transmembrane region" description="Helical" evidence="1">
    <location>
        <begin position="111"/>
        <end position="129"/>
    </location>
</feature>
<name>T2PJL5_9BIFI</name>
<dbReference type="HOGENOM" id="CLU_124870_0_0_11"/>
<dbReference type="Pfam" id="PF11070">
    <property type="entry name" value="DUF2871"/>
    <property type="match status" value="1"/>
</dbReference>
<gene>
    <name evidence="2" type="ORF">HMPREF1577_01102</name>
</gene>
<evidence type="ECO:0000256" key="1">
    <source>
        <dbReference type="SAM" id="Phobius"/>
    </source>
</evidence>
<reference evidence="2 3" key="1">
    <citation type="submission" date="2013-06" db="EMBL/GenBank/DDBJ databases">
        <authorList>
            <person name="Weinstock G."/>
            <person name="Sodergren E."/>
            <person name="Lobos E.A."/>
            <person name="Fulton L."/>
            <person name="Fulton R."/>
            <person name="Courtney L."/>
            <person name="Fronick C."/>
            <person name="O'Laughlin M."/>
            <person name="Godfrey J."/>
            <person name="Wilson R.M."/>
            <person name="Miner T."/>
            <person name="Farmer C."/>
            <person name="Delehaunty K."/>
            <person name="Cordes M."/>
            <person name="Minx P."/>
            <person name="Tomlinson C."/>
            <person name="Chen J."/>
            <person name="Wollam A."/>
            <person name="Pepin K.H."/>
            <person name="Bhonagiri V."/>
            <person name="Zhang X."/>
            <person name="Warren W."/>
            <person name="Mitreva M."/>
            <person name="Mardis E.R."/>
            <person name="Wilson R.K."/>
        </authorList>
    </citation>
    <scope>NUCLEOTIDE SEQUENCE [LARGE SCALE GENOMIC DNA]</scope>
    <source>
        <strain evidence="2 3">JCP8017A</strain>
    </source>
</reference>
<feature type="transmembrane region" description="Helical" evidence="1">
    <location>
        <begin position="149"/>
        <end position="169"/>
    </location>
</feature>
<dbReference type="Proteomes" id="UP000015779">
    <property type="component" value="Unassembled WGS sequence"/>
</dbReference>
<evidence type="ECO:0000313" key="3">
    <source>
        <dbReference type="Proteomes" id="UP000015779"/>
    </source>
</evidence>
<keyword evidence="1" id="KW-1133">Transmembrane helix</keyword>
<sequence length="184" mass="20786">MSALQKHSYYAIALTNTCNDINITKEYLTITLRKEVTMNHVMKRYINTSLLYAVLAMIGGVFYREFTKFNAFHAKTVLAVVHTHYFMLGMVVFLLLILFEKNFSFSNEKTTRILITYHIGLNLTAVMMITRGIAQVMRLHLSPSIDFSITGLAGIGHILLGVSIVLILLQIKRSIAHCANTSLE</sequence>
<dbReference type="InterPro" id="IPR021299">
    <property type="entry name" value="DUF2871"/>
</dbReference>
<keyword evidence="1" id="KW-0812">Transmembrane</keyword>
<keyword evidence="1" id="KW-0472">Membrane</keyword>
<proteinExistence type="predicted"/>
<protein>
    <recommendedName>
        <fullName evidence="4">DUF2871 domain-containing protein</fullName>
    </recommendedName>
</protein>
<dbReference type="InterPro" id="IPR036927">
    <property type="entry name" value="Cyt_c_oxase-like_su1_sf"/>
</dbReference>
<dbReference type="EMBL" id="ATJN01000073">
    <property type="protein sequence ID" value="EPI51279.1"/>
    <property type="molecule type" value="Genomic_DNA"/>
</dbReference>
<evidence type="ECO:0000313" key="2">
    <source>
        <dbReference type="EMBL" id="EPI51279.1"/>
    </source>
</evidence>
<accession>T2PJL5</accession>
<organism evidence="2 3">
    <name type="scientific">Gardnerella pickettii JCP8017A</name>
    <dbReference type="NCBI Taxonomy" id="1261062"/>
    <lineage>
        <taxon>Bacteria</taxon>
        <taxon>Bacillati</taxon>
        <taxon>Actinomycetota</taxon>
        <taxon>Actinomycetes</taxon>
        <taxon>Bifidobacteriales</taxon>
        <taxon>Bifidobacteriaceae</taxon>
        <taxon>Gardnerella</taxon>
        <taxon>Gardnerella pickettii</taxon>
    </lineage>
</organism>
<evidence type="ECO:0008006" key="4">
    <source>
        <dbReference type="Google" id="ProtNLM"/>
    </source>
</evidence>
<comment type="caution">
    <text evidence="2">The sequence shown here is derived from an EMBL/GenBank/DDBJ whole genome shotgun (WGS) entry which is preliminary data.</text>
</comment>